<keyword evidence="2" id="KW-1185">Reference proteome</keyword>
<organism evidence="1 2">
    <name type="scientific">Medusavirus stheno T3</name>
    <dbReference type="NCBI Taxonomy" id="3069717"/>
    <lineage>
        <taxon>Viruses</taxon>
        <taxon>Varidnaviria</taxon>
        <taxon>Bamfordvirae</taxon>
        <taxon>Nucleocytoviricota</taxon>
        <taxon>Megaviricetes</taxon>
        <taxon>Mamonoviridae</taxon>
        <taxon>Medusavirus</taxon>
        <taxon>Medusavirus sthenus</taxon>
    </lineage>
</organism>
<reference evidence="1 2" key="1">
    <citation type="submission" date="2020-09" db="EMBL/GenBank/DDBJ databases">
        <authorList>
            <person name="Zhang R."/>
            <person name="Garcia K."/>
            <person name="Ogata H."/>
        </authorList>
    </citation>
    <scope>NUCLEOTIDE SEQUENCE [LARGE SCALE GENOMIC DNA]</scope>
    <source>
        <strain evidence="2">stheno</strain>
    </source>
</reference>
<protein>
    <submittedName>
        <fullName evidence="1">Uncharacterized protein</fullName>
    </submittedName>
</protein>
<evidence type="ECO:0000313" key="1">
    <source>
        <dbReference type="EMBL" id="QPB44449.1"/>
    </source>
</evidence>
<dbReference type="EMBL" id="MW018138">
    <property type="protein sequence ID" value="QPB44449.1"/>
    <property type="molecule type" value="Genomic_DNA"/>
</dbReference>
<name>A0A7S8BDQ8_9VIRU</name>
<proteinExistence type="predicted"/>
<dbReference type="KEGG" id="vg:80543645"/>
<accession>A0A7S8BDQ8</accession>
<evidence type="ECO:0000313" key="2">
    <source>
        <dbReference type="Proteomes" id="UP001162098"/>
    </source>
</evidence>
<dbReference type="Proteomes" id="UP001162098">
    <property type="component" value="Segment"/>
</dbReference>
<sequence length="93" mass="10440">MEERAPVRCTVVVQAFMYASPVGVTVNVACLFRSDAQLDTMRTDGFWPMQAVFDKIVKKRLNANYDADTDQACWIVYNLGANDGIDVDWSGEQ</sequence>